<evidence type="ECO:0000313" key="4">
    <source>
        <dbReference type="EMBL" id="KUP97642.1"/>
    </source>
</evidence>
<name>A0A147KK15_THECS</name>
<dbReference type="InterPro" id="IPR045431">
    <property type="entry name" value="EAD2"/>
</dbReference>
<feature type="domain" description="vWA-MoxR associated protein middle region 0" evidence="1">
    <location>
        <begin position="108"/>
        <end position="196"/>
    </location>
</feature>
<reference evidence="5" key="1">
    <citation type="journal article" date="2017" name="Acta Aliment.">
        <title>Plant polysaccharide degrading enzyme system of Thermpbifida cellulosilytica TB100 revealed by de novo genome project data.</title>
        <authorList>
            <person name="Toth A."/>
            <person name="Baka E."/>
            <person name="Luzics S."/>
            <person name="Bata-Vidacs I."/>
            <person name="Nagy I."/>
            <person name="Balint B."/>
            <person name="Herceg R."/>
            <person name="Olasz F."/>
            <person name="Wilk T."/>
            <person name="Nagy T."/>
            <person name="Kriszt B."/>
            <person name="Nagy I."/>
            <person name="Kukolya J."/>
        </authorList>
    </citation>
    <scope>NUCLEOTIDE SEQUENCE [LARGE SCALE GENOMIC DNA]</scope>
    <source>
        <strain evidence="5">TB100</strain>
    </source>
</reference>
<dbReference type="RefSeq" id="WP_068754477.1">
    <property type="nucleotide sequence ID" value="NZ_KQ950180.1"/>
</dbReference>
<dbReference type="PATRIC" id="fig|665004.4.peg.763"/>
<dbReference type="Proteomes" id="UP000074382">
    <property type="component" value="Unassembled WGS sequence"/>
</dbReference>
<accession>A0A147KK15</accession>
<dbReference type="Pfam" id="PF19916">
    <property type="entry name" value="VMAP-M0"/>
    <property type="match status" value="1"/>
</dbReference>
<evidence type="ECO:0000259" key="2">
    <source>
        <dbReference type="Pfam" id="PF19956"/>
    </source>
</evidence>
<gene>
    <name evidence="4" type="ORF">AC529_05835</name>
</gene>
<feature type="domain" description="Effector-associated" evidence="2">
    <location>
        <begin position="13"/>
        <end position="89"/>
    </location>
</feature>
<dbReference type="EMBL" id="LGEM01000022">
    <property type="protein sequence ID" value="KUP97642.1"/>
    <property type="molecule type" value="Genomic_DNA"/>
</dbReference>
<keyword evidence="5" id="KW-1185">Reference proteome</keyword>
<dbReference type="InterPro" id="IPR045555">
    <property type="entry name" value="VMAP-M0"/>
</dbReference>
<proteinExistence type="predicted"/>
<dbReference type="InterPro" id="IPR045450">
    <property type="entry name" value="VMAP_C"/>
</dbReference>
<evidence type="ECO:0000313" key="5">
    <source>
        <dbReference type="Proteomes" id="UP000074382"/>
    </source>
</evidence>
<dbReference type="AlphaFoldDB" id="A0A147KK15"/>
<protein>
    <submittedName>
        <fullName evidence="4">Uncharacterized protein</fullName>
    </submittedName>
</protein>
<organism evidence="4 5">
    <name type="scientific">Thermobifida cellulosilytica TB100</name>
    <dbReference type="NCBI Taxonomy" id="665004"/>
    <lineage>
        <taxon>Bacteria</taxon>
        <taxon>Bacillati</taxon>
        <taxon>Actinomycetota</taxon>
        <taxon>Actinomycetes</taxon>
        <taxon>Streptosporangiales</taxon>
        <taxon>Nocardiopsidaceae</taxon>
        <taxon>Thermobifida</taxon>
    </lineage>
</organism>
<dbReference type="Pfam" id="PF20028">
    <property type="entry name" value="VMAP-C"/>
    <property type="match status" value="1"/>
</dbReference>
<dbReference type="OrthoDB" id="3415936at2"/>
<sequence length="500" mass="57783">MTEVRRAHHEVASALWQVRSVYEEDARQQFWHCLPTGVRSKLRLSMDPQGFAFSLVVQCCRQGQLGVMLRWLRWLEDDSRPVVQVCELAEGLLVQEEWEISGSGRDRAVWERLRRTLRDVAYDERVDRAYRAVEHRSAEEIAVPVPRTAWEAFLDLKEIPLGPSGEEPGERFLHLLAAQPGREEVARAVAEWNAGQGRPGAEVRRTEVREPQPPLRLPPRLIIKVEHDLGNVERLWVAYRLATHPEDDWMDVCEAEALTEVAAEELPRRVSELIAWAEGQQADNHEKIRLEFIFPFSLLFRFVVQNWPLELHRDAPAARLGSQYEILIRSEEFARDPRAQRACLRRWQKLHEGKGRVGTSSEVLEEGWENAADYLGNEAIAAFVAYALPGVEWRRQVYAAVVCGVPVVAWRRSEQNGDPKAHFWSILRGEEDSLTEDREMNALEEGIKSLTRNLYLSRVDRSTPERKLRSRQSYDLSVIYHDYQRQPREQGQRLSGGNIR</sequence>
<feature type="domain" description="vWA-MoxR associated protein C-terminal" evidence="3">
    <location>
        <begin position="236"/>
        <end position="458"/>
    </location>
</feature>
<evidence type="ECO:0000259" key="3">
    <source>
        <dbReference type="Pfam" id="PF20028"/>
    </source>
</evidence>
<evidence type="ECO:0000259" key="1">
    <source>
        <dbReference type="Pfam" id="PF19916"/>
    </source>
</evidence>
<comment type="caution">
    <text evidence="4">The sequence shown here is derived from an EMBL/GenBank/DDBJ whole genome shotgun (WGS) entry which is preliminary data.</text>
</comment>
<dbReference type="STRING" id="665004.AC529_05835"/>
<dbReference type="Pfam" id="PF19956">
    <property type="entry name" value="EAD2"/>
    <property type="match status" value="1"/>
</dbReference>